<dbReference type="AlphaFoldDB" id="A0A8T8KD86"/>
<dbReference type="Pfam" id="PF22746">
    <property type="entry name" value="SHOCT-like_DUF2089-C"/>
    <property type="match status" value="1"/>
</dbReference>
<reference evidence="2" key="1">
    <citation type="submission" date="2020-07" db="EMBL/GenBank/DDBJ databases">
        <title>Methanobacterium. sp. MethCan genome.</title>
        <authorList>
            <person name="Postec A."/>
            <person name="Quemeneur M."/>
        </authorList>
    </citation>
    <scope>NUCLEOTIDE SEQUENCE</scope>
    <source>
        <strain evidence="2">MethCAN</strain>
    </source>
</reference>
<accession>A0A8T8KD86</accession>
<dbReference type="KEGG" id="meme:HYG87_05940"/>
<dbReference type="Proteomes" id="UP000681041">
    <property type="component" value="Chromosome"/>
</dbReference>
<protein>
    <recommendedName>
        <fullName evidence="1">YvlB/LiaX N-terminal domain-containing protein</fullName>
    </recommendedName>
</protein>
<sequence>MSEDITDERMQILEMVEEGKINTKEGLELLDALEGNPEKNDSKKKAKWLRIRVRTMDDNPKVTVNIPLALVDVGLKLARKFDPKLDEEVLNQVDLDEIVEAVKNGAHGEIVDVDDEENQTKVKVYVE</sequence>
<dbReference type="InterPro" id="IPR053959">
    <property type="entry name" value="YvlB/LiaX_N"/>
</dbReference>
<gene>
    <name evidence="2" type="ORF">HYG87_05940</name>
</gene>
<organism evidence="2 3">
    <name type="scientific">Methanobacterium alkalithermotolerans</name>
    <dbReference type="NCBI Taxonomy" id="2731220"/>
    <lineage>
        <taxon>Archaea</taxon>
        <taxon>Methanobacteriati</taxon>
        <taxon>Methanobacteriota</taxon>
        <taxon>Methanomada group</taxon>
        <taxon>Methanobacteria</taxon>
        <taxon>Methanobacteriales</taxon>
        <taxon>Methanobacteriaceae</taxon>
        <taxon>Methanobacterium</taxon>
    </lineage>
</organism>
<dbReference type="EMBL" id="CP058560">
    <property type="protein sequence ID" value="QUH23331.1"/>
    <property type="molecule type" value="Genomic_DNA"/>
</dbReference>
<dbReference type="OrthoDB" id="69352at2157"/>
<evidence type="ECO:0000313" key="3">
    <source>
        <dbReference type="Proteomes" id="UP000681041"/>
    </source>
</evidence>
<dbReference type="GeneID" id="64820287"/>
<feature type="domain" description="YvlB/LiaX N-terminal" evidence="1">
    <location>
        <begin position="7"/>
        <end position="38"/>
    </location>
</feature>
<proteinExistence type="predicted"/>
<evidence type="ECO:0000313" key="2">
    <source>
        <dbReference type="EMBL" id="QUH23331.1"/>
    </source>
</evidence>
<name>A0A8T8KD86_9EURY</name>
<dbReference type="RefSeq" id="WP_211532288.1">
    <property type="nucleotide sequence ID" value="NZ_CP058560.1"/>
</dbReference>
<keyword evidence="3" id="KW-1185">Reference proteome</keyword>
<evidence type="ECO:0000259" key="1">
    <source>
        <dbReference type="Pfam" id="PF22746"/>
    </source>
</evidence>